<organism evidence="1 2">
    <name type="scientific">Halobacteriovorax marinus</name>
    <dbReference type="NCBI Taxonomy" id="97084"/>
    <lineage>
        <taxon>Bacteria</taxon>
        <taxon>Pseudomonadati</taxon>
        <taxon>Bdellovibrionota</taxon>
        <taxon>Bacteriovoracia</taxon>
        <taxon>Bacteriovoracales</taxon>
        <taxon>Halobacteriovoraceae</taxon>
        <taxon>Halobacteriovorax</taxon>
    </lineage>
</organism>
<accession>A0A1Y5F716</accession>
<sequence>MTKEREDSKTKAESTKKKYVKPEILTEDLNVFGAACNGTTSGGRKSATAAPNFCNASKLNS</sequence>
<proteinExistence type="predicted"/>
<evidence type="ECO:0000313" key="1">
    <source>
        <dbReference type="EMBL" id="OUR96696.1"/>
    </source>
</evidence>
<name>A0A1Y5F716_9BACT</name>
<protein>
    <submittedName>
        <fullName evidence="1">Uncharacterized protein</fullName>
    </submittedName>
</protein>
<evidence type="ECO:0000313" key="2">
    <source>
        <dbReference type="Proteomes" id="UP000196531"/>
    </source>
</evidence>
<dbReference type="EMBL" id="MAAO01000006">
    <property type="protein sequence ID" value="OUR96696.1"/>
    <property type="molecule type" value="Genomic_DNA"/>
</dbReference>
<dbReference type="AlphaFoldDB" id="A0A1Y5F716"/>
<comment type="caution">
    <text evidence="1">The sequence shown here is derived from an EMBL/GenBank/DDBJ whole genome shotgun (WGS) entry which is preliminary data.</text>
</comment>
<dbReference type="Proteomes" id="UP000196531">
    <property type="component" value="Unassembled WGS sequence"/>
</dbReference>
<reference evidence="2" key="1">
    <citation type="journal article" date="2017" name="Proc. Natl. Acad. Sci. U.S.A.">
        <title>Simulation of Deepwater Horizon oil plume reveals substrate specialization within a complex community of hydrocarbon-degraders.</title>
        <authorList>
            <person name="Hu P."/>
            <person name="Dubinsky E.A."/>
            <person name="Probst A.J."/>
            <person name="Wang J."/>
            <person name="Sieber C.M.K."/>
            <person name="Tom L.M."/>
            <person name="Gardinali P."/>
            <person name="Banfield J.F."/>
            <person name="Atlas R.M."/>
            <person name="Andersen G.L."/>
        </authorList>
    </citation>
    <scope>NUCLEOTIDE SEQUENCE [LARGE SCALE GENOMIC DNA]</scope>
</reference>
<gene>
    <name evidence="1" type="ORF">A9Q84_10155</name>
</gene>